<dbReference type="SMART" id="SM00355">
    <property type="entry name" value="ZnF_C2H2"/>
    <property type="match status" value="2"/>
</dbReference>
<reference evidence="3 4" key="1">
    <citation type="submission" date="2017-06" db="EMBL/GenBank/DDBJ databases">
        <title>Ant-infecting Ophiocordyceps genomes reveal a high diversity of potential behavioral manipulation genes and a possible major role for enterotoxins.</title>
        <authorList>
            <person name="De Bekker C."/>
            <person name="Evans H.C."/>
            <person name="Brachmann A."/>
            <person name="Hughes D.P."/>
        </authorList>
    </citation>
    <scope>NUCLEOTIDE SEQUENCE [LARGE SCALE GENOMIC DNA]</scope>
    <source>
        <strain evidence="3 4">1348a</strain>
    </source>
</reference>
<proteinExistence type="predicted"/>
<organism evidence="3 4">
    <name type="scientific">Ophiocordyceps australis</name>
    <dbReference type="NCBI Taxonomy" id="1399860"/>
    <lineage>
        <taxon>Eukaryota</taxon>
        <taxon>Fungi</taxon>
        <taxon>Dikarya</taxon>
        <taxon>Ascomycota</taxon>
        <taxon>Pezizomycotina</taxon>
        <taxon>Sordariomycetes</taxon>
        <taxon>Hypocreomycetidae</taxon>
        <taxon>Hypocreales</taxon>
        <taxon>Ophiocordycipitaceae</taxon>
        <taxon>Ophiocordyceps</taxon>
    </lineage>
</organism>
<comment type="caution">
    <text evidence="3">The sequence shown here is derived from an EMBL/GenBank/DDBJ whole genome shotgun (WGS) entry which is preliminary data.</text>
</comment>
<dbReference type="PANTHER" id="PTHR21354">
    <property type="entry name" value="ZINC FINGER PROTEIN 511"/>
    <property type="match status" value="1"/>
</dbReference>
<dbReference type="Proteomes" id="UP000224854">
    <property type="component" value="Unassembled WGS sequence"/>
</dbReference>
<sequence>MKRVRDASQHSEAVVPDGPSCQPAAKRPVQVDSASAEKAAMHCSLPPHSATIDFASPDDYESHYLNTHTNRCLECHKNFPSAHLLELHVQECHDPLVLIQRERGQRTYSCFVSECQRKFQTPQKRRMHLIDKHMYPKNFFFAVTKEGVDKRHSLLVDNRRRQRPPAQSSQEKAAGLQATGSHGVIDHPSDKSEATGSMSSLTGAMHSLQLVPSSVRFGRGRPGFSKSKP</sequence>
<evidence type="ECO:0000259" key="2">
    <source>
        <dbReference type="PROSITE" id="PS00028"/>
    </source>
</evidence>
<dbReference type="AlphaFoldDB" id="A0A2C5YX66"/>
<feature type="region of interest" description="Disordered" evidence="1">
    <location>
        <begin position="156"/>
        <end position="229"/>
    </location>
</feature>
<dbReference type="PANTHER" id="PTHR21354:SF0">
    <property type="entry name" value="ZINC FINGER PROTEIN 511"/>
    <property type="match status" value="1"/>
</dbReference>
<evidence type="ECO:0000313" key="4">
    <source>
        <dbReference type="Proteomes" id="UP000224854"/>
    </source>
</evidence>
<dbReference type="InterPro" id="IPR039258">
    <property type="entry name" value="ZNF511"/>
</dbReference>
<dbReference type="PROSITE" id="PS00028">
    <property type="entry name" value="ZINC_FINGER_C2H2_1"/>
    <property type="match status" value="2"/>
</dbReference>
<dbReference type="InterPro" id="IPR013087">
    <property type="entry name" value="Znf_C2H2_type"/>
</dbReference>
<evidence type="ECO:0000256" key="1">
    <source>
        <dbReference type="SAM" id="MobiDB-lite"/>
    </source>
</evidence>
<feature type="domain" description="C2H2-type" evidence="2">
    <location>
        <begin position="110"/>
        <end position="133"/>
    </location>
</feature>
<dbReference type="EMBL" id="NJEU01000046">
    <property type="protein sequence ID" value="PHH82688.1"/>
    <property type="molecule type" value="Genomic_DNA"/>
</dbReference>
<keyword evidence="4" id="KW-1185">Reference proteome</keyword>
<feature type="compositionally biased region" description="Basic and acidic residues" evidence="1">
    <location>
        <begin position="184"/>
        <end position="193"/>
    </location>
</feature>
<feature type="domain" description="C2H2-type" evidence="2">
    <location>
        <begin position="72"/>
        <end position="93"/>
    </location>
</feature>
<gene>
    <name evidence="3" type="ORF">CDD82_5138</name>
</gene>
<feature type="region of interest" description="Disordered" evidence="1">
    <location>
        <begin position="1"/>
        <end position="33"/>
    </location>
</feature>
<dbReference type="OrthoDB" id="18440at2759"/>
<name>A0A2C5YX66_9HYPO</name>
<accession>A0A2C5YX66</accession>
<evidence type="ECO:0000313" key="3">
    <source>
        <dbReference type="EMBL" id="PHH82688.1"/>
    </source>
</evidence>
<protein>
    <recommendedName>
        <fullName evidence="2">C2H2-type domain-containing protein</fullName>
    </recommendedName>
</protein>